<evidence type="ECO:0000259" key="9">
    <source>
        <dbReference type="Pfam" id="PF09335"/>
    </source>
</evidence>
<evidence type="ECO:0000256" key="5">
    <source>
        <dbReference type="ARBA" id="ARBA00023136"/>
    </source>
</evidence>
<evidence type="ECO:0000256" key="4">
    <source>
        <dbReference type="ARBA" id="ARBA00022989"/>
    </source>
</evidence>
<dbReference type="InterPro" id="IPR032816">
    <property type="entry name" value="VTT_dom"/>
</dbReference>
<feature type="transmembrane region" description="Helical" evidence="8">
    <location>
        <begin position="37"/>
        <end position="54"/>
    </location>
</feature>
<dbReference type="PANTHER" id="PTHR43220">
    <property type="match status" value="1"/>
</dbReference>
<protein>
    <submittedName>
        <fullName evidence="10">Transmembrane protein 41ab</fullName>
    </submittedName>
</protein>
<evidence type="ECO:0000256" key="6">
    <source>
        <dbReference type="ARBA" id="ARBA00025797"/>
    </source>
</evidence>
<name>A0A8C4S3B7_ERPCA</name>
<feature type="compositionally biased region" description="Low complexity" evidence="7">
    <location>
        <begin position="1"/>
        <end position="23"/>
    </location>
</feature>
<keyword evidence="11" id="KW-1185">Reference proteome</keyword>
<dbReference type="Pfam" id="PF09335">
    <property type="entry name" value="VTT_dom"/>
    <property type="match status" value="1"/>
</dbReference>
<evidence type="ECO:0000313" key="10">
    <source>
        <dbReference type="Ensembl" id="ENSECRP00000011644.1"/>
    </source>
</evidence>
<evidence type="ECO:0000256" key="1">
    <source>
        <dbReference type="ARBA" id="ARBA00004141"/>
    </source>
</evidence>
<keyword evidence="3" id="KW-0732">Signal</keyword>
<feature type="transmembrane region" description="Helical" evidence="8">
    <location>
        <begin position="146"/>
        <end position="167"/>
    </location>
</feature>
<feature type="transmembrane region" description="Helical" evidence="8">
    <location>
        <begin position="197"/>
        <end position="215"/>
    </location>
</feature>
<dbReference type="GeneTree" id="ENSGT00940000162528"/>
<evidence type="ECO:0000256" key="8">
    <source>
        <dbReference type="SAM" id="Phobius"/>
    </source>
</evidence>
<sequence>MPHFRVQVQRSSQPSTSRPPSVSKPVRNFTLGTMRSISGLVCLVATATFYLYLLSTNLPPGPQRQRQGEELDKYEEDTESEDVRVLTFPSDLDELRKLAALLQFYKTEHTGYVLLLYCSAYLYKQSFAIPGSSFLNMLAGALFGPWQGLFLACILTTVGSTFCYLLSKTFGKQHIVRIFPEKVAMLQRKVEENQSSLFFFLLFLRFFPMTPNWFLNVTSPILNIPISVFFFSVLIGLIPYNFICVRTGSILSEISSLDDIFSWSTLLQLLAIAFMALIPGALIKHYGHGHLKLDEMDRNGHLNKKKR</sequence>
<reference evidence="10" key="1">
    <citation type="submission" date="2021-06" db="EMBL/GenBank/DDBJ databases">
        <authorList>
            <consortium name="Wellcome Sanger Institute Data Sharing"/>
        </authorList>
    </citation>
    <scope>NUCLEOTIDE SEQUENCE [LARGE SCALE GENOMIC DNA]</scope>
</reference>
<reference evidence="10" key="2">
    <citation type="submission" date="2025-08" db="UniProtKB">
        <authorList>
            <consortium name="Ensembl"/>
        </authorList>
    </citation>
    <scope>IDENTIFICATION</scope>
</reference>
<organism evidence="10 11">
    <name type="scientific">Erpetoichthys calabaricus</name>
    <name type="common">Rope fish</name>
    <name type="synonym">Calamoichthys calabaricus</name>
    <dbReference type="NCBI Taxonomy" id="27687"/>
    <lineage>
        <taxon>Eukaryota</taxon>
        <taxon>Metazoa</taxon>
        <taxon>Chordata</taxon>
        <taxon>Craniata</taxon>
        <taxon>Vertebrata</taxon>
        <taxon>Euteleostomi</taxon>
        <taxon>Actinopterygii</taxon>
        <taxon>Polypteriformes</taxon>
        <taxon>Polypteridae</taxon>
        <taxon>Erpetoichthys</taxon>
    </lineage>
</organism>
<proteinExistence type="inferred from homology"/>
<accession>A0A8C4S3B7</accession>
<dbReference type="Ensembl" id="ENSECRT00000011835.1">
    <property type="protein sequence ID" value="ENSECRP00000011644.1"/>
    <property type="gene ID" value="ENSECRG00000007758.1"/>
</dbReference>
<feature type="domain" description="VTT" evidence="9">
    <location>
        <begin position="129"/>
        <end position="248"/>
    </location>
</feature>
<dbReference type="AlphaFoldDB" id="A0A8C4S3B7"/>
<feature type="transmembrane region" description="Helical" evidence="8">
    <location>
        <begin position="221"/>
        <end position="240"/>
    </location>
</feature>
<keyword evidence="2 8" id="KW-0812">Transmembrane</keyword>
<feature type="region of interest" description="Disordered" evidence="7">
    <location>
        <begin position="1"/>
        <end position="25"/>
    </location>
</feature>
<keyword evidence="5 8" id="KW-0472">Membrane</keyword>
<dbReference type="InterPro" id="IPR045014">
    <property type="entry name" value="TM41A/B"/>
</dbReference>
<dbReference type="PANTHER" id="PTHR43220:SF21">
    <property type="entry name" value="TRANSMEMBRANE PROTEIN 41A"/>
    <property type="match status" value="1"/>
</dbReference>
<evidence type="ECO:0000256" key="2">
    <source>
        <dbReference type="ARBA" id="ARBA00022692"/>
    </source>
</evidence>
<comment type="subcellular location">
    <subcellularLocation>
        <location evidence="1">Membrane</location>
        <topology evidence="1">Multi-pass membrane protein</topology>
    </subcellularLocation>
</comment>
<feature type="transmembrane region" description="Helical" evidence="8">
    <location>
        <begin position="260"/>
        <end position="283"/>
    </location>
</feature>
<dbReference type="Proteomes" id="UP000694620">
    <property type="component" value="Chromosome 8"/>
</dbReference>
<gene>
    <name evidence="10" type="primary">TMEM41A</name>
    <name evidence="10" type="synonym">tmem41aa</name>
</gene>
<dbReference type="GO" id="GO:0016020">
    <property type="term" value="C:membrane"/>
    <property type="evidence" value="ECO:0007669"/>
    <property type="project" value="UniProtKB-SubCell"/>
</dbReference>
<keyword evidence="4 8" id="KW-1133">Transmembrane helix</keyword>
<evidence type="ECO:0000313" key="11">
    <source>
        <dbReference type="Proteomes" id="UP000694620"/>
    </source>
</evidence>
<comment type="similarity">
    <text evidence="6">Belongs to the TMEM41 family.</text>
</comment>
<evidence type="ECO:0000256" key="3">
    <source>
        <dbReference type="ARBA" id="ARBA00022729"/>
    </source>
</evidence>
<reference evidence="10" key="3">
    <citation type="submission" date="2025-09" db="UniProtKB">
        <authorList>
            <consortium name="Ensembl"/>
        </authorList>
    </citation>
    <scope>IDENTIFICATION</scope>
</reference>
<evidence type="ECO:0000256" key="7">
    <source>
        <dbReference type="SAM" id="MobiDB-lite"/>
    </source>
</evidence>